<keyword evidence="2" id="KW-1185">Reference proteome</keyword>
<dbReference type="InterPro" id="IPR036249">
    <property type="entry name" value="Thioredoxin-like_sf"/>
</dbReference>
<dbReference type="PANTHER" id="PTHR36057:SF1">
    <property type="entry name" value="LIPOPROTEIN LIPID ATTACHMENT SITE-LIKE PROTEIN, PUTATIVE (DUF1223)-RELATED"/>
    <property type="match status" value="1"/>
</dbReference>
<sequence>MLASAESAFSQNVVATSADVSSVLEMFTSQGCSSCPPADRLLGDYARRDGVVALAYHVDYWDYIGWKDVYGTRQNTERQRAYGAALQSRSIYTPQMIINGQREVVGSHKRAIEGAMQDTKLAPQGEKTSIRLTHDGTTMQVYAEMVKPQRPRTGELVLILVTFRDEAITLVDNGENQGLELVNTNMVRDWRVLGTVTEKPVEVNIPISLLQGPEGEKVGYAALLQTMTGEGKLGPIVAAAVLVS</sequence>
<reference evidence="1 2" key="1">
    <citation type="submission" date="2020-01" db="EMBL/GenBank/DDBJ databases">
        <title>Jiella pacifica sp. nov.</title>
        <authorList>
            <person name="Xue Z."/>
            <person name="Zhu S."/>
            <person name="Chen J."/>
            <person name="Yang J."/>
        </authorList>
    </citation>
    <scope>NUCLEOTIDE SEQUENCE [LARGE SCALE GENOMIC DNA]</scope>
    <source>
        <strain evidence="1 2">40Bstr34</strain>
    </source>
</reference>
<proteinExistence type="predicted"/>
<dbReference type="InterPro" id="IPR010634">
    <property type="entry name" value="DUF1223"/>
</dbReference>
<gene>
    <name evidence="1" type="ORF">GTK09_26735</name>
</gene>
<dbReference type="Pfam" id="PF06764">
    <property type="entry name" value="DUF1223"/>
    <property type="match status" value="1"/>
</dbReference>
<evidence type="ECO:0000313" key="2">
    <source>
        <dbReference type="Proteomes" id="UP000469011"/>
    </source>
</evidence>
<dbReference type="Proteomes" id="UP000469011">
    <property type="component" value="Unassembled WGS sequence"/>
</dbReference>
<accession>A0A6N9T987</accession>
<protein>
    <submittedName>
        <fullName evidence="1">DUF1223 domain-containing protein</fullName>
    </submittedName>
</protein>
<dbReference type="AlphaFoldDB" id="A0A6N9T987"/>
<comment type="caution">
    <text evidence="1">The sequence shown here is derived from an EMBL/GenBank/DDBJ whole genome shotgun (WGS) entry which is preliminary data.</text>
</comment>
<name>A0A6N9T987_9HYPH</name>
<dbReference type="EMBL" id="JAAAMG010000049">
    <property type="protein sequence ID" value="NDW07983.1"/>
    <property type="molecule type" value="Genomic_DNA"/>
</dbReference>
<evidence type="ECO:0000313" key="1">
    <source>
        <dbReference type="EMBL" id="NDW07983.1"/>
    </source>
</evidence>
<organism evidence="1 2">
    <name type="scientific">Jiella pacifica</name>
    <dbReference type="NCBI Taxonomy" id="2696469"/>
    <lineage>
        <taxon>Bacteria</taxon>
        <taxon>Pseudomonadati</taxon>
        <taxon>Pseudomonadota</taxon>
        <taxon>Alphaproteobacteria</taxon>
        <taxon>Hyphomicrobiales</taxon>
        <taxon>Aurantimonadaceae</taxon>
        <taxon>Jiella</taxon>
    </lineage>
</organism>
<dbReference type="PANTHER" id="PTHR36057">
    <property type="match status" value="1"/>
</dbReference>
<dbReference type="SUPFAM" id="SSF52833">
    <property type="entry name" value="Thioredoxin-like"/>
    <property type="match status" value="1"/>
</dbReference>